<dbReference type="SUPFAM" id="SSF52540">
    <property type="entry name" value="P-loop containing nucleoside triphosphate hydrolases"/>
    <property type="match status" value="1"/>
</dbReference>
<protein>
    <recommendedName>
        <fullName evidence="4">DNA helicase</fullName>
    </recommendedName>
</protein>
<feature type="compositionally biased region" description="Basic and acidic residues" evidence="1">
    <location>
        <begin position="15"/>
        <end position="35"/>
    </location>
</feature>
<dbReference type="Proteomes" id="UP001190700">
    <property type="component" value="Unassembled WGS sequence"/>
</dbReference>
<sequence>MNLNDTDVENLPHFVSDKLHESVDKASEGNVEPKTRSYLRFLRPPDAGDRPGKCKTSNTGKSRDQEKERAASGITSEGLELSDLDVVKALRKAGLPGGVRVNDCRVFDEAGVRYRGRHLQKAPKWALRGVEAYEHMHAEGHVFFLEKVERIDTVGLDDVGIEQCEWFRAFQLRVRDGVATHDDYNRLKALMFANGATEATINHDSDVYRLVTTRAPRDEKNAEALKRHINCGAPFINIQSLNSSKVAEEADKEDMRLPHDLPMCIGARMMITWNLCIAHNLVNGTVGLVHDIICNAQGLAVAVLLLVKKRTPSQDGYSGPSFLERVEGVDMDKYAVVAIGRKVSQIYDGGVMHERQQFPLMLAWAVTIHKAQGLTLNRVVIDVGDDERSVGLLFVALTRVRRPTHLAFHPFPDECRITTTISRKPAYLPAQSANNTRFVYGTCQCAPRGACHISAHHPRLSFCQST</sequence>
<dbReference type="AlphaFoldDB" id="A0AAE0H2Y3"/>
<gene>
    <name evidence="2" type="ORF">CYMTET_4435</name>
</gene>
<dbReference type="PANTHER" id="PTHR47642:SF6">
    <property type="entry name" value="ATP-DEPENDENT DNA HELICASE"/>
    <property type="match status" value="1"/>
</dbReference>
<dbReference type="PANTHER" id="PTHR47642">
    <property type="entry name" value="ATP-DEPENDENT DNA HELICASE"/>
    <property type="match status" value="1"/>
</dbReference>
<dbReference type="EMBL" id="LGRX02000613">
    <property type="protein sequence ID" value="KAK3288081.1"/>
    <property type="molecule type" value="Genomic_DNA"/>
</dbReference>
<evidence type="ECO:0000256" key="1">
    <source>
        <dbReference type="SAM" id="MobiDB-lite"/>
    </source>
</evidence>
<feature type="region of interest" description="Disordered" evidence="1">
    <location>
        <begin position="1"/>
        <end position="74"/>
    </location>
</feature>
<evidence type="ECO:0000313" key="2">
    <source>
        <dbReference type="EMBL" id="KAK3288081.1"/>
    </source>
</evidence>
<dbReference type="CDD" id="cd18809">
    <property type="entry name" value="SF1_C_RecD"/>
    <property type="match status" value="1"/>
</dbReference>
<dbReference type="InterPro" id="IPR027417">
    <property type="entry name" value="P-loop_NTPase"/>
</dbReference>
<feature type="compositionally biased region" description="Basic and acidic residues" evidence="1">
    <location>
        <begin position="61"/>
        <end position="70"/>
    </location>
</feature>
<dbReference type="Gene3D" id="3.40.50.300">
    <property type="entry name" value="P-loop containing nucleotide triphosphate hydrolases"/>
    <property type="match status" value="1"/>
</dbReference>
<comment type="caution">
    <text evidence="2">The sequence shown here is derived from an EMBL/GenBank/DDBJ whole genome shotgun (WGS) entry which is preliminary data.</text>
</comment>
<evidence type="ECO:0008006" key="4">
    <source>
        <dbReference type="Google" id="ProtNLM"/>
    </source>
</evidence>
<evidence type="ECO:0000313" key="3">
    <source>
        <dbReference type="Proteomes" id="UP001190700"/>
    </source>
</evidence>
<dbReference type="InterPro" id="IPR051055">
    <property type="entry name" value="PIF1_helicase"/>
</dbReference>
<keyword evidence="3" id="KW-1185">Reference proteome</keyword>
<proteinExistence type="predicted"/>
<accession>A0AAE0H2Y3</accession>
<organism evidence="2 3">
    <name type="scientific">Cymbomonas tetramitiformis</name>
    <dbReference type="NCBI Taxonomy" id="36881"/>
    <lineage>
        <taxon>Eukaryota</taxon>
        <taxon>Viridiplantae</taxon>
        <taxon>Chlorophyta</taxon>
        <taxon>Pyramimonadophyceae</taxon>
        <taxon>Pyramimonadales</taxon>
        <taxon>Pyramimonadaceae</taxon>
        <taxon>Cymbomonas</taxon>
    </lineage>
</organism>
<reference evidence="2 3" key="1">
    <citation type="journal article" date="2015" name="Genome Biol. Evol.">
        <title>Comparative Genomics of a Bacterivorous Green Alga Reveals Evolutionary Causalities and Consequences of Phago-Mixotrophic Mode of Nutrition.</title>
        <authorList>
            <person name="Burns J.A."/>
            <person name="Paasch A."/>
            <person name="Narechania A."/>
            <person name="Kim E."/>
        </authorList>
    </citation>
    <scope>NUCLEOTIDE SEQUENCE [LARGE SCALE GENOMIC DNA]</scope>
    <source>
        <strain evidence="2 3">PLY_AMNH</strain>
    </source>
</reference>
<name>A0AAE0H2Y3_9CHLO</name>